<accession>A0ABM1QI32</accession>
<name>A0ABM1QI32_CAMSA</name>
<protein>
    <submittedName>
        <fullName evidence="4">Uncharacterized protein LOC104753735</fullName>
    </submittedName>
</protein>
<evidence type="ECO:0000256" key="1">
    <source>
        <dbReference type="SAM" id="MobiDB-lite"/>
    </source>
</evidence>
<keyword evidence="2" id="KW-0732">Signal</keyword>
<gene>
    <name evidence="4" type="primary">LOC104753735</name>
</gene>
<dbReference type="GeneID" id="104753735"/>
<keyword evidence="3" id="KW-1185">Reference proteome</keyword>
<proteinExistence type="predicted"/>
<dbReference type="Proteomes" id="UP000694864">
    <property type="component" value="Chromosome 2"/>
</dbReference>
<evidence type="ECO:0000256" key="2">
    <source>
        <dbReference type="SAM" id="SignalP"/>
    </source>
</evidence>
<evidence type="ECO:0000313" key="4">
    <source>
        <dbReference type="RefSeq" id="XP_019086420.1"/>
    </source>
</evidence>
<feature type="signal peptide" evidence="2">
    <location>
        <begin position="1"/>
        <end position="19"/>
    </location>
</feature>
<feature type="region of interest" description="Disordered" evidence="1">
    <location>
        <begin position="32"/>
        <end position="58"/>
    </location>
</feature>
<dbReference type="RefSeq" id="XP_019086420.1">
    <property type="nucleotide sequence ID" value="XM_019230875.1"/>
</dbReference>
<sequence>MWSFCILWGELLKRHVSLCLFQARDAGSTRKAEGRRSFSSKAINGRRNGTSHERASSAKGRNGLLIQDWGHGGSSSYTEKVGSRCSYVMWSFWLSSLTSSKLCSKVRTFVT</sequence>
<feature type="chain" id="PRO_5047318984" evidence="2">
    <location>
        <begin position="20"/>
        <end position="111"/>
    </location>
</feature>
<organism evidence="3 4">
    <name type="scientific">Camelina sativa</name>
    <name type="common">False flax</name>
    <name type="synonym">Myagrum sativum</name>
    <dbReference type="NCBI Taxonomy" id="90675"/>
    <lineage>
        <taxon>Eukaryota</taxon>
        <taxon>Viridiplantae</taxon>
        <taxon>Streptophyta</taxon>
        <taxon>Embryophyta</taxon>
        <taxon>Tracheophyta</taxon>
        <taxon>Spermatophyta</taxon>
        <taxon>Magnoliopsida</taxon>
        <taxon>eudicotyledons</taxon>
        <taxon>Gunneridae</taxon>
        <taxon>Pentapetalae</taxon>
        <taxon>rosids</taxon>
        <taxon>malvids</taxon>
        <taxon>Brassicales</taxon>
        <taxon>Brassicaceae</taxon>
        <taxon>Camelineae</taxon>
        <taxon>Camelina</taxon>
    </lineage>
</organism>
<reference evidence="4" key="2">
    <citation type="submission" date="2025-08" db="UniProtKB">
        <authorList>
            <consortium name="RefSeq"/>
        </authorList>
    </citation>
    <scope>IDENTIFICATION</scope>
    <source>
        <tissue evidence="4">Leaf</tissue>
    </source>
</reference>
<reference evidence="3" key="1">
    <citation type="journal article" date="2014" name="Nat. Commun.">
        <title>The emerging biofuel crop Camelina sativa retains a highly undifferentiated hexaploid genome structure.</title>
        <authorList>
            <person name="Kagale S."/>
            <person name="Koh C."/>
            <person name="Nixon J."/>
            <person name="Bollina V."/>
            <person name="Clarke W.E."/>
            <person name="Tuteja R."/>
            <person name="Spillane C."/>
            <person name="Robinson S.J."/>
            <person name="Links M.G."/>
            <person name="Clarke C."/>
            <person name="Higgins E.E."/>
            <person name="Huebert T."/>
            <person name="Sharpe A.G."/>
            <person name="Parkin I.A."/>
        </authorList>
    </citation>
    <scope>NUCLEOTIDE SEQUENCE [LARGE SCALE GENOMIC DNA]</scope>
    <source>
        <strain evidence="3">cv. DH55</strain>
    </source>
</reference>
<evidence type="ECO:0000313" key="3">
    <source>
        <dbReference type="Proteomes" id="UP000694864"/>
    </source>
</evidence>